<dbReference type="EMBL" id="CP018477">
    <property type="protein sequence ID" value="ASV75458.1"/>
    <property type="molecule type" value="Genomic_DNA"/>
</dbReference>
<evidence type="ECO:0000256" key="1">
    <source>
        <dbReference type="ARBA" id="ARBA00022801"/>
    </source>
</evidence>
<dbReference type="AlphaFoldDB" id="A0A286RHM0"/>
<gene>
    <name evidence="4" type="ORF">THTE_2856</name>
</gene>
<accession>A0A286RHM0</accession>
<dbReference type="Gene3D" id="3.20.20.80">
    <property type="entry name" value="Glycosidases"/>
    <property type="match status" value="1"/>
</dbReference>
<dbReference type="Pfam" id="PF02449">
    <property type="entry name" value="Glyco_hydro_42"/>
    <property type="match status" value="1"/>
</dbReference>
<dbReference type="KEGG" id="ttf:THTE_2856"/>
<name>A0A286RHM0_9BACT</name>
<keyword evidence="2" id="KW-0326">Glycosidase</keyword>
<dbReference type="GO" id="GO:0005975">
    <property type="term" value="P:carbohydrate metabolic process"/>
    <property type="evidence" value="ECO:0007669"/>
    <property type="project" value="InterPro"/>
</dbReference>
<dbReference type="SUPFAM" id="SSF51445">
    <property type="entry name" value="(Trans)glycosidases"/>
    <property type="match status" value="1"/>
</dbReference>
<keyword evidence="5" id="KW-1185">Reference proteome</keyword>
<dbReference type="GO" id="GO:0004565">
    <property type="term" value="F:beta-galactosidase activity"/>
    <property type="evidence" value="ECO:0007669"/>
    <property type="project" value="InterPro"/>
</dbReference>
<organism evidence="4 5">
    <name type="scientific">Thermogutta terrifontis</name>
    <dbReference type="NCBI Taxonomy" id="1331910"/>
    <lineage>
        <taxon>Bacteria</taxon>
        <taxon>Pseudomonadati</taxon>
        <taxon>Planctomycetota</taxon>
        <taxon>Planctomycetia</taxon>
        <taxon>Pirellulales</taxon>
        <taxon>Thermoguttaceae</taxon>
        <taxon>Thermogutta</taxon>
    </lineage>
</organism>
<reference evidence="4 5" key="1">
    <citation type="journal article" name="Front. Microbiol.">
        <title>Sugar Metabolism of the First Thermophilic Planctomycete Thermogutta terrifontis: Comparative Genomic and Transcriptomic Approaches.</title>
        <authorList>
            <person name="Elcheninov A.G."/>
            <person name="Menzel P."/>
            <person name="Gudbergsdottir S.R."/>
            <person name="Slesarev A.I."/>
            <person name="Kadnikov V.V."/>
            <person name="Krogh A."/>
            <person name="Bonch-Osmolovskaya E.A."/>
            <person name="Peng X."/>
            <person name="Kublanov I.V."/>
        </authorList>
    </citation>
    <scope>NUCLEOTIDE SEQUENCE [LARGE SCALE GENOMIC DNA]</scope>
    <source>
        <strain evidence="4 5">R1</strain>
    </source>
</reference>
<dbReference type="InterPro" id="IPR017853">
    <property type="entry name" value="GH"/>
</dbReference>
<evidence type="ECO:0000259" key="3">
    <source>
        <dbReference type="Pfam" id="PF02449"/>
    </source>
</evidence>
<evidence type="ECO:0000313" key="5">
    <source>
        <dbReference type="Proteomes" id="UP000215086"/>
    </source>
</evidence>
<dbReference type="InterPro" id="IPR013529">
    <property type="entry name" value="Glyco_hydro_42_N"/>
</dbReference>
<proteinExistence type="predicted"/>
<evidence type="ECO:0000313" key="4">
    <source>
        <dbReference type="EMBL" id="ASV75458.1"/>
    </source>
</evidence>
<dbReference type="Proteomes" id="UP000215086">
    <property type="component" value="Chromosome"/>
</dbReference>
<protein>
    <submittedName>
        <fullName evidence="4">Putative hydrolase</fullName>
    </submittedName>
</protein>
<feature type="domain" description="Glycoside hydrolase family 42 N-terminal" evidence="3">
    <location>
        <begin position="461"/>
        <end position="568"/>
    </location>
</feature>
<sequence length="686" mass="78017">MFPGRQAQAEQPNGASVEVLWSPQKADGYRLERATAEVASRDGVSILRIRPEAGADSAMVRFPAPEKTWNLTAFRYVGIELHNPSADTLRVQWRARSKGKNLSRDYILEPGERVHLRLTLRRVVPEALKDVFFGMRGFPELLDPERGIDVATVEELALTMRGFSANTVLEVQKVLASESFQTPPWWSGDTSNLFPLIDEFGQYRHRDWPGKIHSAAELAERIREEDRDLAAHPGPGDWDQFGGWKSGPILEATGHFRVTKHEGRWWLVDPEGRLFWSHGVDCVRSTTAVTPITDREHWFQLPPVDSPFGVFYGRGSWAPHGYYQKKESYRTFCFSGANLLLKYGTNWEKTFNERMHQRLRSWGINTIGNWSDPAIYSMRRTPYVVTLSSGARRIEGSTGYWGRFADPFDPDFDRGLLAAMEREANSSAKDPWCLGYFVDNELSWGDELSLAVATVRSPADQPAKKVFQERLRQKYGDVAKLNAIWGTSFASWDDFLQKTDEVDQKKAREDLAAFCSEIAETYFRRCHDAVKKFAPDKLYLGCRFAWVNDRAIRAAALYCDVISFNRYDVSVASLRLPDGIDKPVIIGEFHFGALDRGMFHTGLREAADQADRAECYRRYVKSALLHPQIVGTHWFQLMDQATTGRGDGENYQIGFLDVCDTPYPEIIQAARDIASVMYTLRSSQGR</sequence>
<dbReference type="GO" id="GO:0009341">
    <property type="term" value="C:beta-galactosidase complex"/>
    <property type="evidence" value="ECO:0007669"/>
    <property type="project" value="InterPro"/>
</dbReference>
<evidence type="ECO:0000256" key="2">
    <source>
        <dbReference type="ARBA" id="ARBA00023295"/>
    </source>
</evidence>
<keyword evidence="1 4" id="KW-0378">Hydrolase</keyword>